<dbReference type="EMBL" id="CP036289">
    <property type="protein sequence ID" value="QDU78199.1"/>
    <property type="molecule type" value="Genomic_DNA"/>
</dbReference>
<dbReference type="SUPFAM" id="SSF54593">
    <property type="entry name" value="Glyoxalase/Bleomycin resistance protein/Dihydroxybiphenyl dioxygenase"/>
    <property type="match status" value="1"/>
</dbReference>
<evidence type="ECO:0000313" key="3">
    <source>
        <dbReference type="Proteomes" id="UP000318626"/>
    </source>
</evidence>
<dbReference type="AlphaFoldDB" id="A0A518CG51"/>
<name>A0A518CG51_9BACT</name>
<feature type="domain" description="VOC" evidence="1">
    <location>
        <begin position="1"/>
        <end position="119"/>
    </location>
</feature>
<gene>
    <name evidence="2" type="ORF">Pan97_52830</name>
</gene>
<reference evidence="3" key="1">
    <citation type="submission" date="2019-02" db="EMBL/GenBank/DDBJ databases">
        <title>Deep-cultivation of Planctomycetes and their phenomic and genomic characterization uncovers novel biology.</title>
        <authorList>
            <person name="Wiegand S."/>
            <person name="Jogler M."/>
            <person name="Boedeker C."/>
            <person name="Pinto D."/>
            <person name="Vollmers J."/>
            <person name="Rivas-Marin E."/>
            <person name="Kohn T."/>
            <person name="Peeters S.H."/>
            <person name="Heuer A."/>
            <person name="Rast P."/>
            <person name="Oberbeckmann S."/>
            <person name="Bunk B."/>
            <person name="Jeske O."/>
            <person name="Meyerdierks A."/>
            <person name="Storesund J.E."/>
            <person name="Kallscheuer N."/>
            <person name="Luecker S."/>
            <person name="Lage O.M."/>
            <person name="Pohl T."/>
            <person name="Merkel B.J."/>
            <person name="Hornburger P."/>
            <person name="Mueller R.-W."/>
            <person name="Bruemmer F."/>
            <person name="Labrenz M."/>
            <person name="Spormann A.M."/>
            <person name="Op den Camp H."/>
            <person name="Overmann J."/>
            <person name="Amann R."/>
            <person name="Jetten M.S.M."/>
            <person name="Mascher T."/>
            <person name="Medema M.H."/>
            <person name="Devos D.P."/>
            <person name="Kaster A.-K."/>
            <person name="Ovreas L."/>
            <person name="Rohde M."/>
            <person name="Galperin M.Y."/>
            <person name="Jogler C."/>
        </authorList>
    </citation>
    <scope>NUCLEOTIDE SEQUENCE [LARGE SCALE GENOMIC DNA]</scope>
    <source>
        <strain evidence="3">Pan97</strain>
    </source>
</reference>
<dbReference type="Pfam" id="PF00903">
    <property type="entry name" value="Glyoxalase"/>
    <property type="match status" value="1"/>
</dbReference>
<dbReference type="RefSeq" id="WP_144977834.1">
    <property type="nucleotide sequence ID" value="NZ_CP036289.1"/>
</dbReference>
<dbReference type="Proteomes" id="UP000318626">
    <property type="component" value="Chromosome"/>
</dbReference>
<evidence type="ECO:0000259" key="1">
    <source>
        <dbReference type="PROSITE" id="PS51819"/>
    </source>
</evidence>
<evidence type="ECO:0000313" key="2">
    <source>
        <dbReference type="EMBL" id="QDU78199.1"/>
    </source>
</evidence>
<dbReference type="InterPro" id="IPR037523">
    <property type="entry name" value="VOC_core"/>
</dbReference>
<organism evidence="2 3">
    <name type="scientific">Bremerella volcania</name>
    <dbReference type="NCBI Taxonomy" id="2527984"/>
    <lineage>
        <taxon>Bacteria</taxon>
        <taxon>Pseudomonadati</taxon>
        <taxon>Planctomycetota</taxon>
        <taxon>Planctomycetia</taxon>
        <taxon>Pirellulales</taxon>
        <taxon>Pirellulaceae</taxon>
        <taxon>Bremerella</taxon>
    </lineage>
</organism>
<dbReference type="Gene3D" id="3.30.720.110">
    <property type="match status" value="1"/>
</dbReference>
<dbReference type="OrthoDB" id="66829at2"/>
<proteinExistence type="predicted"/>
<protein>
    <submittedName>
        <fullName evidence="2">Glyoxalase-like domain protein</fullName>
    </submittedName>
</protein>
<dbReference type="PROSITE" id="PS51819">
    <property type="entry name" value="VOC"/>
    <property type="match status" value="1"/>
</dbReference>
<dbReference type="KEGG" id="bvo:Pan97_52830"/>
<dbReference type="InterPro" id="IPR004360">
    <property type="entry name" value="Glyas_Fos-R_dOase_dom"/>
</dbReference>
<dbReference type="Gene3D" id="3.30.720.120">
    <property type="match status" value="1"/>
</dbReference>
<keyword evidence="3" id="KW-1185">Reference proteome</keyword>
<dbReference type="InterPro" id="IPR029068">
    <property type="entry name" value="Glyas_Bleomycin-R_OHBP_Dase"/>
</dbReference>
<accession>A0A518CG51</accession>
<sequence length="121" mass="13913">MKFWTGVITHKLAESKSFYVNLFGCEILFEEDWFVLLRLGASELGFLRPEMEGQHPLFQKAHSGHGMWITVEVEDATAECERIRKLGQPIEQELRDEAWGDRHFVLKDPNGIGVDVVQRIG</sequence>